<keyword evidence="8" id="KW-0448">Lipopolysaccharide biosynthesis</keyword>
<feature type="transmembrane region" description="Helical" evidence="12">
    <location>
        <begin position="30"/>
        <end position="52"/>
    </location>
</feature>
<evidence type="ECO:0000313" key="15">
    <source>
        <dbReference type="Proteomes" id="UP001057860"/>
    </source>
</evidence>
<evidence type="ECO:0000313" key="14">
    <source>
        <dbReference type="EMBL" id="UWM43627.1"/>
    </source>
</evidence>
<dbReference type="GeneID" id="75140916"/>
<feature type="transmembrane region" description="Helical" evidence="12">
    <location>
        <begin position="234"/>
        <end position="256"/>
    </location>
</feature>
<evidence type="ECO:0000256" key="12">
    <source>
        <dbReference type="SAM" id="Phobius"/>
    </source>
</evidence>
<sequence length="281" mass="30788">MSSEIFLAVLGAALLHASWNALVKFGSDRFVAISLMAIFSGVISLIGILFVGFPSLSALPWLLLSVAFHTGYCLFLSKAYEQAEFGQIYPIARGVAPLLSALLSWLILSEIPRTIALLGTLVLVSGVIMMTFDGRHGPNKLNVRAIIYALITATFTACYTLSDGAGSRASIEPLSYILWLFMFNGLTMFTLLWIMHRNVVFREIRQHWRHGIIGGAMQLLAYGIVIWAMKSTPIALVAALRETSVLFAMVISVWMLKEKPSMLRVIASAVIMAGVVITKFG</sequence>
<dbReference type="PANTHER" id="PTHR30561:SF9">
    <property type="entry name" value="4-AMINO-4-DEOXY-L-ARABINOSE-PHOSPHOUNDECAPRENOL FLIPPASE SUBUNIT ARNF-RELATED"/>
    <property type="match status" value="1"/>
</dbReference>
<dbReference type="InterPro" id="IPR000390">
    <property type="entry name" value="Small_drug/metabolite_transptr"/>
</dbReference>
<reference evidence="14" key="1">
    <citation type="submission" date="2022-08" db="EMBL/GenBank/DDBJ databases">
        <authorList>
            <person name="Bogun A."/>
            <person name="Kislichkina A."/>
            <person name="Solomentsev V."/>
            <person name="Skryabin Y."/>
            <person name="Sizova A."/>
            <person name="Platonov M."/>
            <person name="Dentovskaya S."/>
        </authorList>
    </citation>
    <scope>NUCLEOTIDE SEQUENCE</scope>
    <source>
        <strain evidence="14">SCPM-O-B-7604</strain>
    </source>
</reference>
<dbReference type="InterPro" id="IPR037185">
    <property type="entry name" value="EmrE-like"/>
</dbReference>
<feature type="transmembrane region" description="Helical" evidence="12">
    <location>
        <begin position="174"/>
        <end position="195"/>
    </location>
</feature>
<evidence type="ECO:0000256" key="10">
    <source>
        <dbReference type="ARBA" id="ARBA00023098"/>
    </source>
</evidence>
<evidence type="ECO:0000256" key="8">
    <source>
        <dbReference type="ARBA" id="ARBA00022985"/>
    </source>
</evidence>
<feature type="domain" description="EamA" evidence="13">
    <location>
        <begin position="145"/>
        <end position="278"/>
    </location>
</feature>
<keyword evidence="3" id="KW-1003">Cell membrane</keyword>
<evidence type="ECO:0000256" key="5">
    <source>
        <dbReference type="ARBA" id="ARBA00022519"/>
    </source>
</evidence>
<keyword evidence="6" id="KW-0441">Lipid A biosynthesis</keyword>
<feature type="transmembrane region" description="Helical" evidence="12">
    <location>
        <begin position="145"/>
        <end position="162"/>
    </location>
</feature>
<protein>
    <submittedName>
        <fullName evidence="14">DMT family transporter</fullName>
    </submittedName>
</protein>
<evidence type="ECO:0000256" key="11">
    <source>
        <dbReference type="ARBA" id="ARBA00023136"/>
    </source>
</evidence>
<feature type="transmembrane region" description="Helical" evidence="12">
    <location>
        <begin position="6"/>
        <end position="23"/>
    </location>
</feature>
<evidence type="ECO:0000256" key="2">
    <source>
        <dbReference type="ARBA" id="ARBA00022448"/>
    </source>
</evidence>
<comment type="subcellular location">
    <subcellularLocation>
        <location evidence="1">Cell membrane</location>
        <topology evidence="1">Multi-pass membrane protein</topology>
    </subcellularLocation>
</comment>
<evidence type="ECO:0000256" key="6">
    <source>
        <dbReference type="ARBA" id="ARBA00022556"/>
    </source>
</evidence>
<keyword evidence="10" id="KW-0443">Lipid metabolism</keyword>
<evidence type="ECO:0000256" key="1">
    <source>
        <dbReference type="ARBA" id="ARBA00004651"/>
    </source>
</evidence>
<dbReference type="Gene3D" id="1.10.3730.20">
    <property type="match status" value="2"/>
</dbReference>
<keyword evidence="11 12" id="KW-0472">Membrane</keyword>
<feature type="transmembrane region" description="Helical" evidence="12">
    <location>
        <begin position="114"/>
        <end position="133"/>
    </location>
</feature>
<keyword evidence="2" id="KW-0813">Transport</keyword>
<feature type="transmembrane region" description="Helical" evidence="12">
    <location>
        <begin position="88"/>
        <end position="108"/>
    </location>
</feature>
<feature type="transmembrane region" description="Helical" evidence="12">
    <location>
        <begin position="263"/>
        <end position="280"/>
    </location>
</feature>
<dbReference type="EMBL" id="CP104006">
    <property type="protein sequence ID" value="UWM43627.1"/>
    <property type="molecule type" value="Genomic_DNA"/>
</dbReference>
<accession>A0ABY5UJK5</accession>
<keyword evidence="15" id="KW-1185">Reference proteome</keyword>
<organism evidence="14 15">
    <name type="scientific">Yersinia alsatica</name>
    <dbReference type="NCBI Taxonomy" id="2890317"/>
    <lineage>
        <taxon>Bacteria</taxon>
        <taxon>Pseudomonadati</taxon>
        <taxon>Pseudomonadota</taxon>
        <taxon>Gammaproteobacteria</taxon>
        <taxon>Enterobacterales</taxon>
        <taxon>Yersiniaceae</taxon>
        <taxon>Yersinia</taxon>
    </lineage>
</organism>
<dbReference type="Pfam" id="PF00892">
    <property type="entry name" value="EamA"/>
    <property type="match status" value="2"/>
</dbReference>
<evidence type="ECO:0000256" key="7">
    <source>
        <dbReference type="ARBA" id="ARBA00022692"/>
    </source>
</evidence>
<dbReference type="SUPFAM" id="SSF103481">
    <property type="entry name" value="Multidrug resistance efflux transporter EmrE"/>
    <property type="match status" value="2"/>
</dbReference>
<dbReference type="PANTHER" id="PTHR30561">
    <property type="entry name" value="SMR FAMILY PROTON-DEPENDENT DRUG EFFLUX TRANSPORTER SUGE"/>
    <property type="match status" value="1"/>
</dbReference>
<dbReference type="InterPro" id="IPR000620">
    <property type="entry name" value="EamA_dom"/>
</dbReference>
<dbReference type="Proteomes" id="UP001057860">
    <property type="component" value="Chromosome"/>
</dbReference>
<keyword evidence="5" id="KW-0997">Cell inner membrane</keyword>
<gene>
    <name evidence="14" type="ORF">N0H69_12915</name>
</gene>
<evidence type="ECO:0000259" key="13">
    <source>
        <dbReference type="Pfam" id="PF00892"/>
    </source>
</evidence>
<evidence type="ECO:0000256" key="3">
    <source>
        <dbReference type="ARBA" id="ARBA00022475"/>
    </source>
</evidence>
<feature type="transmembrane region" description="Helical" evidence="12">
    <location>
        <begin position="207"/>
        <end position="228"/>
    </location>
</feature>
<dbReference type="RefSeq" id="WP_050121211.1">
    <property type="nucleotide sequence ID" value="NZ_CABHWS010000057.1"/>
</dbReference>
<evidence type="ECO:0000256" key="9">
    <source>
        <dbReference type="ARBA" id="ARBA00022989"/>
    </source>
</evidence>
<keyword evidence="9 12" id="KW-1133">Transmembrane helix</keyword>
<keyword evidence="7 12" id="KW-0812">Transmembrane</keyword>
<keyword evidence="4" id="KW-0444">Lipid biosynthesis</keyword>
<evidence type="ECO:0000256" key="4">
    <source>
        <dbReference type="ARBA" id="ARBA00022516"/>
    </source>
</evidence>
<name>A0ABY5UJK5_9GAMM</name>
<feature type="domain" description="EamA" evidence="13">
    <location>
        <begin position="7"/>
        <end position="131"/>
    </location>
</feature>
<feature type="transmembrane region" description="Helical" evidence="12">
    <location>
        <begin position="58"/>
        <end position="76"/>
    </location>
</feature>
<proteinExistence type="predicted"/>